<keyword evidence="2" id="KW-1185">Reference proteome</keyword>
<organism evidence="1 2">
    <name type="scientific">Candidatus Sarcina troglodytae</name>
    <dbReference type="NCBI Taxonomy" id="2726954"/>
    <lineage>
        <taxon>Bacteria</taxon>
        <taxon>Bacillati</taxon>
        <taxon>Bacillota</taxon>
        <taxon>Clostridia</taxon>
        <taxon>Eubacteriales</taxon>
        <taxon>Clostridiaceae</taxon>
        <taxon>Sarcina</taxon>
    </lineage>
</organism>
<name>A0ACD1BGT6_9CLOT</name>
<sequence length="184" mass="22100">MKISDENFIAELKKRNQDALEYVLKHYGWIIKATISKHLYNLSNYEDDCINDILLAVWNNINSFDEERGDFKNWLAGVSKYKCIDYKRKYLKHIKHENIDDLNLRTHDLVIEDIISKEISKDLNDLLNCLKKEDREIFIKLYIEEKEIEDISLDTGLKKDVIYNRLSRGRRKMRNIFKLIESRE</sequence>
<reference evidence="1" key="1">
    <citation type="submission" date="2020-04" db="EMBL/GenBank/DDBJ databases">
        <title>A novel bacterium ('Candidatus Sarcina troglodytae' sp. nov.) linked to a protracted, uniformly lethal epizootic among sanctuary western chimpanzees (Pan troglodytes verus) in Sierra Leone.</title>
        <authorList>
            <person name="Owens L.A."/>
            <person name="Colitti B."/>
            <person name="Hirji I."/>
            <person name="Pizaro A."/>
            <person name="Jaffe J.E."/>
            <person name="Moittie S."/>
            <person name="Bishop-Lilly K.A."/>
            <person name="Estrella L.A."/>
            <person name="Voegtly L.J."/>
            <person name="Kuhn J.H."/>
            <person name="Suen G."/>
            <person name="Deblois C.L."/>
            <person name="Dunn C."/>
            <person name="Juan-Salles C."/>
            <person name="Goldberg T.L."/>
        </authorList>
    </citation>
    <scope>NUCLEOTIDE SEQUENCE</scope>
    <source>
        <strain evidence="1">JB2</strain>
    </source>
</reference>
<geneLocation type="plasmid" evidence="1 2">
    <name>p1</name>
</geneLocation>
<protein>
    <submittedName>
        <fullName evidence="1">Sigma-70 family RNA polymerase sigma factor</fullName>
    </submittedName>
</protein>
<proteinExistence type="predicted"/>
<accession>A0ACD1BGT6</accession>
<dbReference type="Proteomes" id="UP000594603">
    <property type="component" value="Plasmid p1"/>
</dbReference>
<evidence type="ECO:0000313" key="2">
    <source>
        <dbReference type="Proteomes" id="UP000594603"/>
    </source>
</evidence>
<keyword evidence="1" id="KW-0614">Plasmid</keyword>
<dbReference type="EMBL" id="CP051755">
    <property type="protein sequence ID" value="QPJ86640.1"/>
    <property type="molecule type" value="Genomic_DNA"/>
</dbReference>
<evidence type="ECO:0000313" key="1">
    <source>
        <dbReference type="EMBL" id="QPJ86640.1"/>
    </source>
</evidence>
<gene>
    <name evidence="1" type="ORF">HH195_11780</name>
</gene>